<gene>
    <name evidence="2" type="ORF">F0562_010693</name>
</gene>
<name>A0A5J5A1E9_9ASTE</name>
<dbReference type="AlphaFoldDB" id="A0A5J5A1E9"/>
<keyword evidence="3" id="KW-1185">Reference proteome</keyword>
<dbReference type="OrthoDB" id="778244at2759"/>
<proteinExistence type="predicted"/>
<reference evidence="2 3" key="1">
    <citation type="submission" date="2019-09" db="EMBL/GenBank/DDBJ databases">
        <title>A chromosome-level genome assembly of the Chinese tupelo Nyssa sinensis.</title>
        <authorList>
            <person name="Yang X."/>
            <person name="Kang M."/>
            <person name="Yang Y."/>
            <person name="Xiong H."/>
            <person name="Wang M."/>
            <person name="Zhang Z."/>
            <person name="Wang Z."/>
            <person name="Wu H."/>
            <person name="Ma T."/>
            <person name="Liu J."/>
            <person name="Xi Z."/>
        </authorList>
    </citation>
    <scope>NUCLEOTIDE SEQUENCE [LARGE SCALE GENOMIC DNA]</scope>
    <source>
        <strain evidence="2">J267</strain>
        <tissue evidence="2">Leaf</tissue>
    </source>
</reference>
<dbReference type="Proteomes" id="UP000325577">
    <property type="component" value="Linkage Group LG4"/>
</dbReference>
<feature type="region of interest" description="Disordered" evidence="1">
    <location>
        <begin position="264"/>
        <end position="296"/>
    </location>
</feature>
<dbReference type="PANTHER" id="PTHR34659:SF8">
    <property type="entry name" value="(RAPE) HYPOTHETICAL PROTEIN"/>
    <property type="match status" value="1"/>
</dbReference>
<dbReference type="PANTHER" id="PTHR34659">
    <property type="entry name" value="BNAA05G11610D PROTEIN"/>
    <property type="match status" value="1"/>
</dbReference>
<accession>A0A5J5A1E9</accession>
<evidence type="ECO:0000256" key="1">
    <source>
        <dbReference type="SAM" id="MobiDB-lite"/>
    </source>
</evidence>
<feature type="compositionally biased region" description="Polar residues" evidence="1">
    <location>
        <begin position="375"/>
        <end position="397"/>
    </location>
</feature>
<organism evidence="2 3">
    <name type="scientific">Nyssa sinensis</name>
    <dbReference type="NCBI Taxonomy" id="561372"/>
    <lineage>
        <taxon>Eukaryota</taxon>
        <taxon>Viridiplantae</taxon>
        <taxon>Streptophyta</taxon>
        <taxon>Embryophyta</taxon>
        <taxon>Tracheophyta</taxon>
        <taxon>Spermatophyta</taxon>
        <taxon>Magnoliopsida</taxon>
        <taxon>eudicotyledons</taxon>
        <taxon>Gunneridae</taxon>
        <taxon>Pentapetalae</taxon>
        <taxon>asterids</taxon>
        <taxon>Cornales</taxon>
        <taxon>Nyssaceae</taxon>
        <taxon>Nyssa</taxon>
    </lineage>
</organism>
<dbReference type="GO" id="GO:0005776">
    <property type="term" value="C:autophagosome"/>
    <property type="evidence" value="ECO:0007669"/>
    <property type="project" value="TreeGrafter"/>
</dbReference>
<dbReference type="EMBL" id="CM018047">
    <property type="protein sequence ID" value="KAA8524270.1"/>
    <property type="molecule type" value="Genomic_DNA"/>
</dbReference>
<sequence length="410" mass="44746">MITMDFQGVTWVGNMYQKFETMCLEMEEEMYQDTVKYVENEVRMVGASVKKFYSDVLQDLLLPASIDPTKAAAAADLSLNPYVDVGVYKKPKPSMKEEPIKIDKLIAEDSRVISGVVADQTSSLSGFHDVNHSPPSFSGGSAKGASSELYLGQNKDGGMYEHSNVGVKINSRNNNYPPSELSRSITLVSKDSSRVSSCCEIRVNQEAACNQITMMLPLASVDVTRSDSGGAEGKICNNTMGTTASTTAASIDFPVSEMILAAESREKKGTKLRGTSCSGGSGGLSAESNGRSGDCNRDVIENNNTLAVMETIDDKSKLEETCVLVDGDELLVSQQEGKRQSYKKKFRKALSSRMRSARKQEYEQLVERYGDIDSESNQESAESSMPTLSMDAKNNNLPGPDFCESEWELL</sequence>
<evidence type="ECO:0000313" key="2">
    <source>
        <dbReference type="EMBL" id="KAA8524270.1"/>
    </source>
</evidence>
<dbReference type="GO" id="GO:0061908">
    <property type="term" value="C:phagophore"/>
    <property type="evidence" value="ECO:0007669"/>
    <property type="project" value="TreeGrafter"/>
</dbReference>
<dbReference type="GO" id="GO:0006950">
    <property type="term" value="P:response to stress"/>
    <property type="evidence" value="ECO:0007669"/>
    <property type="project" value="TreeGrafter"/>
</dbReference>
<dbReference type="InterPro" id="IPR053273">
    <property type="entry name" value="CST_Regulator"/>
</dbReference>
<feature type="region of interest" description="Disordered" evidence="1">
    <location>
        <begin position="368"/>
        <end position="400"/>
    </location>
</feature>
<protein>
    <submittedName>
        <fullName evidence="2">Uncharacterized protein</fullName>
    </submittedName>
</protein>
<evidence type="ECO:0000313" key="3">
    <source>
        <dbReference type="Proteomes" id="UP000325577"/>
    </source>
</evidence>